<evidence type="ECO:0000313" key="1">
    <source>
        <dbReference type="EMBL" id="KAJ7777527.1"/>
    </source>
</evidence>
<name>A0AAD7K3T5_9AGAR</name>
<protein>
    <submittedName>
        <fullName evidence="1">Uncharacterized protein</fullName>
    </submittedName>
</protein>
<comment type="caution">
    <text evidence="1">The sequence shown here is derived from an EMBL/GenBank/DDBJ whole genome shotgun (WGS) entry which is preliminary data.</text>
</comment>
<dbReference type="EMBL" id="JARJLG010000010">
    <property type="protein sequence ID" value="KAJ7777527.1"/>
    <property type="molecule type" value="Genomic_DNA"/>
</dbReference>
<evidence type="ECO:0000313" key="2">
    <source>
        <dbReference type="Proteomes" id="UP001215280"/>
    </source>
</evidence>
<reference evidence="1" key="1">
    <citation type="submission" date="2023-03" db="EMBL/GenBank/DDBJ databases">
        <title>Massive genome expansion in bonnet fungi (Mycena s.s.) driven by repeated elements and novel gene families across ecological guilds.</title>
        <authorList>
            <consortium name="Lawrence Berkeley National Laboratory"/>
            <person name="Harder C.B."/>
            <person name="Miyauchi S."/>
            <person name="Viragh M."/>
            <person name="Kuo A."/>
            <person name="Thoen E."/>
            <person name="Andreopoulos B."/>
            <person name="Lu D."/>
            <person name="Skrede I."/>
            <person name="Drula E."/>
            <person name="Henrissat B."/>
            <person name="Morin E."/>
            <person name="Kohler A."/>
            <person name="Barry K."/>
            <person name="LaButti K."/>
            <person name="Morin E."/>
            <person name="Salamov A."/>
            <person name="Lipzen A."/>
            <person name="Mereny Z."/>
            <person name="Hegedus B."/>
            <person name="Baldrian P."/>
            <person name="Stursova M."/>
            <person name="Weitz H."/>
            <person name="Taylor A."/>
            <person name="Grigoriev I.V."/>
            <person name="Nagy L.G."/>
            <person name="Martin F."/>
            <person name="Kauserud H."/>
        </authorList>
    </citation>
    <scope>NUCLEOTIDE SEQUENCE</scope>
    <source>
        <strain evidence="1">CBHHK188m</strain>
    </source>
</reference>
<organism evidence="1 2">
    <name type="scientific">Mycena maculata</name>
    <dbReference type="NCBI Taxonomy" id="230809"/>
    <lineage>
        <taxon>Eukaryota</taxon>
        <taxon>Fungi</taxon>
        <taxon>Dikarya</taxon>
        <taxon>Basidiomycota</taxon>
        <taxon>Agaricomycotina</taxon>
        <taxon>Agaricomycetes</taxon>
        <taxon>Agaricomycetidae</taxon>
        <taxon>Agaricales</taxon>
        <taxon>Marasmiineae</taxon>
        <taxon>Mycenaceae</taxon>
        <taxon>Mycena</taxon>
    </lineage>
</organism>
<accession>A0AAD7K3T5</accession>
<gene>
    <name evidence="1" type="ORF">DFH07DRAFT_766293</name>
</gene>
<keyword evidence="2" id="KW-1185">Reference proteome</keyword>
<dbReference type="Proteomes" id="UP001215280">
    <property type="component" value="Unassembled WGS sequence"/>
</dbReference>
<proteinExistence type="predicted"/>
<sequence length="159" mass="17754">MAGTFAGLWRHGRQHRLHLRALRLSRRHRPLAPAHAGLVFLIWASAPGPRAPMPEGGGEPVDLAPLSTLPRSIALREDQCIVVGDVRGTGVASAVDECEWVRLYGLYLGDWWCSLLLIQPLLMLIDERMLGHLGWLLDGKDEIETRFRVHFDYSTIATG</sequence>
<dbReference type="AlphaFoldDB" id="A0AAD7K3T5"/>